<accession>A0A6N3SZL5</accession>
<dbReference type="SUPFAM" id="SSF52540">
    <property type="entry name" value="P-loop containing nucleoside triphosphate hydrolases"/>
    <property type="match status" value="1"/>
</dbReference>
<dbReference type="Proteomes" id="UP000032670">
    <property type="component" value="Unassembled WGS sequence"/>
</dbReference>
<dbReference type="SMART" id="SM00028">
    <property type="entry name" value="TPR"/>
    <property type="match status" value="4"/>
</dbReference>
<gene>
    <name evidence="2" type="ORF">Abor_022_076</name>
</gene>
<dbReference type="Gene3D" id="1.25.40.10">
    <property type="entry name" value="Tetratricopeptide repeat domain"/>
    <property type="match status" value="2"/>
</dbReference>
<keyword evidence="3" id="KW-1185">Reference proteome</keyword>
<dbReference type="Gene3D" id="3.40.50.300">
    <property type="entry name" value="P-loop containing nucleotide triphosphate hydrolases"/>
    <property type="match status" value="1"/>
</dbReference>
<dbReference type="PANTHER" id="PTHR12788">
    <property type="entry name" value="PROTEIN-TYROSINE SULFOTRANSFERASE 2"/>
    <property type="match status" value="1"/>
</dbReference>
<dbReference type="STRING" id="1231341.Abor_022_076"/>
<dbReference type="GO" id="GO:0008476">
    <property type="term" value="F:protein-tyrosine sulfotransferase activity"/>
    <property type="evidence" value="ECO:0007669"/>
    <property type="project" value="InterPro"/>
</dbReference>
<dbReference type="InterPro" id="IPR011990">
    <property type="entry name" value="TPR-like_helical_dom_sf"/>
</dbReference>
<organism evidence="2 3">
    <name type="scientific">Acetobacter orientalis</name>
    <dbReference type="NCBI Taxonomy" id="146474"/>
    <lineage>
        <taxon>Bacteria</taxon>
        <taxon>Pseudomonadati</taxon>
        <taxon>Pseudomonadota</taxon>
        <taxon>Alphaproteobacteria</taxon>
        <taxon>Acetobacterales</taxon>
        <taxon>Acetobacteraceae</taxon>
        <taxon>Acetobacter</taxon>
    </lineage>
</organism>
<dbReference type="Pfam" id="PF14559">
    <property type="entry name" value="TPR_19"/>
    <property type="match status" value="1"/>
</dbReference>
<evidence type="ECO:0000313" key="2">
    <source>
        <dbReference type="EMBL" id="GAN66499.1"/>
    </source>
</evidence>
<dbReference type="InterPro" id="IPR019734">
    <property type="entry name" value="TPR_rpt"/>
</dbReference>
<dbReference type="InterPro" id="IPR026634">
    <property type="entry name" value="TPST-like"/>
</dbReference>
<dbReference type="InterPro" id="IPR027417">
    <property type="entry name" value="P-loop_NTPase"/>
</dbReference>
<comment type="caution">
    <text evidence="2">The sequence shown here is derived from an EMBL/GenBank/DDBJ whole genome shotgun (WGS) entry which is preliminary data.</text>
</comment>
<proteinExistence type="predicted"/>
<dbReference type="PANTHER" id="PTHR12788:SF10">
    <property type="entry name" value="PROTEIN-TYROSINE SULFOTRANSFERASE"/>
    <property type="match status" value="1"/>
</dbReference>
<keyword evidence="1 2" id="KW-0808">Transferase</keyword>
<accession>A0A0D6NKB5</accession>
<name>A0A0D6NKB5_9PROT</name>
<dbReference type="EMBL" id="BAMX01000022">
    <property type="protein sequence ID" value="GAN66499.1"/>
    <property type="molecule type" value="Genomic_DNA"/>
</dbReference>
<dbReference type="Pfam" id="PF13469">
    <property type="entry name" value="Sulfotransfer_3"/>
    <property type="match status" value="1"/>
</dbReference>
<dbReference type="Pfam" id="PF13432">
    <property type="entry name" value="TPR_16"/>
    <property type="match status" value="1"/>
</dbReference>
<dbReference type="SUPFAM" id="SSF48452">
    <property type="entry name" value="TPR-like"/>
    <property type="match status" value="2"/>
</dbReference>
<protein>
    <submittedName>
        <fullName evidence="2">Sulfotransferase</fullName>
    </submittedName>
</protein>
<evidence type="ECO:0000256" key="1">
    <source>
        <dbReference type="ARBA" id="ARBA00022679"/>
    </source>
</evidence>
<dbReference type="AlphaFoldDB" id="A0A0D6NKB5"/>
<reference evidence="2 3" key="1">
    <citation type="submission" date="2012-11" db="EMBL/GenBank/DDBJ databases">
        <title>Whole genome sequence of Acetobacter orientalis 21F-2.</title>
        <authorList>
            <person name="Azuma Y."/>
            <person name="Higashiura N."/>
            <person name="Hirakawa H."/>
            <person name="Matsushita K."/>
        </authorList>
    </citation>
    <scope>NUCLEOTIDE SEQUENCE [LARGE SCALE GENOMIC DNA]</scope>
    <source>
        <strain evidence="2 3">21F-2</strain>
    </source>
</reference>
<sequence>MLISGKKRRYITILREYFLMMLSSTSVHIKQALSALEQGNLPKAQSLAAAVLARDSRSARAYFILGVCEITLGNIRAGKTLLETSVSLEQSVEGFAQLARTFLLLRRDADALSALQKAEICLKSGINADALTRDTIGCAYSRLGKHAASIAHFEAATHGAPNNTAFIYNWAVALSFVGRVDEAEQAFEALIAHAPANARAHHGLSGLRRQTIEHNHILRLKAALTKAKDSEARLLLGYAISKELEDVGQTQESFQFLFNANTQHKQQLAYNINQDEKIFDAIEKNWPLYAQTAVNNAPVDSPVFIIGMPRTGTTLVDRIISSHPDMVSAGELQAFPIAVKSASGVRTRMVLDVETLINAANKNLGMIGRDYIARAFSHLPLQNIRFSDKFPGNFMYAGLIAKALPAARIICLRRHPMDTVLSNFKNLFATTSRYYDYSYSLEDIARYYVRFDRLMRFWQKEIPGRILEIYYESIVLDQENTTRSILNHCGLSWNNACLSFHTNRAAVSTPSAAQVRRPLYRDALERWKQHEEALKPARLILENAGIIV</sequence>
<evidence type="ECO:0000313" key="3">
    <source>
        <dbReference type="Proteomes" id="UP000032670"/>
    </source>
</evidence>